<dbReference type="Proteomes" id="UP000095282">
    <property type="component" value="Unplaced"/>
</dbReference>
<dbReference type="eggNOG" id="KOG3575">
    <property type="taxonomic scope" value="Eukaryota"/>
</dbReference>
<dbReference type="WBParaSite" id="Csp11.Scaffold627.g6846.t1">
    <property type="protein sequence ID" value="Csp11.Scaffold627.g6846.t1"/>
    <property type="gene ID" value="Csp11.Scaffold627.g6846"/>
</dbReference>
<proteinExistence type="predicted"/>
<evidence type="ECO:0000313" key="3">
    <source>
        <dbReference type="WBParaSite" id="Csp11.Scaffold627.g6846.t1"/>
    </source>
</evidence>
<feature type="region of interest" description="Disordered" evidence="1">
    <location>
        <begin position="124"/>
        <end position="165"/>
    </location>
</feature>
<protein>
    <submittedName>
        <fullName evidence="3">Uncharacterized protein</fullName>
    </submittedName>
</protein>
<evidence type="ECO:0000256" key="1">
    <source>
        <dbReference type="SAM" id="MobiDB-lite"/>
    </source>
</evidence>
<sequence length="165" mass="17779">MEFFRSPPQTAIFPTAVSGAFVTAALQQQQSSPSSTLPVIPSPSDIITATSTSPVPITTSASPPHLPVFLSFPSTSTTTSILMDTVLAAQKLNQQQQQAQQVQQAQQSFNFMVVKQEPTIPVISATSSVNSPPTSIKQQQQKVQSSCPFDHSRRHLVENKQTSSI</sequence>
<dbReference type="STRING" id="1561998.A0A1I7TKM7"/>
<organism evidence="2 3">
    <name type="scientific">Caenorhabditis tropicalis</name>
    <dbReference type="NCBI Taxonomy" id="1561998"/>
    <lineage>
        <taxon>Eukaryota</taxon>
        <taxon>Metazoa</taxon>
        <taxon>Ecdysozoa</taxon>
        <taxon>Nematoda</taxon>
        <taxon>Chromadorea</taxon>
        <taxon>Rhabditida</taxon>
        <taxon>Rhabditina</taxon>
        <taxon>Rhabditomorpha</taxon>
        <taxon>Rhabditoidea</taxon>
        <taxon>Rhabditidae</taxon>
        <taxon>Peloderinae</taxon>
        <taxon>Caenorhabditis</taxon>
    </lineage>
</organism>
<name>A0A1I7TKM7_9PELO</name>
<accession>A0A1I7TKM7</accession>
<feature type="compositionally biased region" description="Low complexity" evidence="1">
    <location>
        <begin position="137"/>
        <end position="146"/>
    </location>
</feature>
<reference evidence="3" key="1">
    <citation type="submission" date="2016-11" db="UniProtKB">
        <authorList>
            <consortium name="WormBaseParasite"/>
        </authorList>
    </citation>
    <scope>IDENTIFICATION</scope>
</reference>
<feature type="compositionally biased region" description="Polar residues" evidence="1">
    <location>
        <begin position="124"/>
        <end position="136"/>
    </location>
</feature>
<keyword evidence="2" id="KW-1185">Reference proteome</keyword>
<evidence type="ECO:0000313" key="2">
    <source>
        <dbReference type="Proteomes" id="UP000095282"/>
    </source>
</evidence>
<dbReference type="AlphaFoldDB" id="A0A1I7TKM7"/>